<accession>A0A6A6NFE0</accession>
<organism evidence="2 3">
    <name type="scientific">Hevea brasiliensis</name>
    <name type="common">Para rubber tree</name>
    <name type="synonym">Siphonia brasiliensis</name>
    <dbReference type="NCBI Taxonomy" id="3981"/>
    <lineage>
        <taxon>Eukaryota</taxon>
        <taxon>Viridiplantae</taxon>
        <taxon>Streptophyta</taxon>
        <taxon>Embryophyta</taxon>
        <taxon>Tracheophyta</taxon>
        <taxon>Spermatophyta</taxon>
        <taxon>Magnoliopsida</taxon>
        <taxon>eudicotyledons</taxon>
        <taxon>Gunneridae</taxon>
        <taxon>Pentapetalae</taxon>
        <taxon>rosids</taxon>
        <taxon>fabids</taxon>
        <taxon>Malpighiales</taxon>
        <taxon>Euphorbiaceae</taxon>
        <taxon>Crotonoideae</taxon>
        <taxon>Micrandreae</taxon>
        <taxon>Hevea</taxon>
    </lineage>
</organism>
<comment type="caution">
    <text evidence="2">The sequence shown here is derived from an EMBL/GenBank/DDBJ whole genome shotgun (WGS) entry which is preliminary data.</text>
</comment>
<dbReference type="Proteomes" id="UP000467840">
    <property type="component" value="Chromosome 5"/>
</dbReference>
<dbReference type="PANTHER" id="PTHR31973:SF197">
    <property type="entry name" value="SWIM-TYPE DOMAIN-CONTAINING PROTEIN"/>
    <property type="match status" value="1"/>
</dbReference>
<protein>
    <recommendedName>
        <fullName evidence="4">Zinc finger PMZ-type domain-containing protein</fullName>
    </recommendedName>
</protein>
<evidence type="ECO:0000313" key="3">
    <source>
        <dbReference type="Proteomes" id="UP000467840"/>
    </source>
</evidence>
<evidence type="ECO:0000256" key="1">
    <source>
        <dbReference type="SAM" id="MobiDB-lite"/>
    </source>
</evidence>
<dbReference type="AlphaFoldDB" id="A0A6A6NFE0"/>
<name>A0A6A6NFE0_HEVBR</name>
<sequence length="236" mass="27303">MEKKQMFPIAWAIIDLETKVTWKWFIKVLKQDLDLGNGDKVIIVTNMPKIDWNGESGFEITHSEYRHIVDLSREKCTYRSWEIICISCPHATCYLFHKKLKSEDYISKYYTKEYYLKSYAYTMQLVRAMRLGEDSENPEINPLIITKQPSRPKKAKRKDKDEVPQVRISQHESQGSNVPNTINLPNTAKQVTASVGRNATSKFIPHYKLESQVKNATEVTGDLGFKASHLDGRESK</sequence>
<keyword evidence="3" id="KW-1185">Reference proteome</keyword>
<dbReference type="EMBL" id="JAAGAX010000001">
    <property type="protein sequence ID" value="KAF2323857.1"/>
    <property type="molecule type" value="Genomic_DNA"/>
</dbReference>
<reference evidence="2 3" key="1">
    <citation type="journal article" date="2020" name="Mol. Plant">
        <title>The Chromosome-Based Rubber Tree Genome Provides New Insights into Spurge Genome Evolution and Rubber Biosynthesis.</title>
        <authorList>
            <person name="Liu J."/>
            <person name="Shi C."/>
            <person name="Shi C.C."/>
            <person name="Li W."/>
            <person name="Zhang Q.J."/>
            <person name="Zhang Y."/>
            <person name="Li K."/>
            <person name="Lu H.F."/>
            <person name="Shi C."/>
            <person name="Zhu S.T."/>
            <person name="Xiao Z.Y."/>
            <person name="Nan H."/>
            <person name="Yue Y."/>
            <person name="Zhu X.G."/>
            <person name="Wu Y."/>
            <person name="Hong X.N."/>
            <person name="Fan G.Y."/>
            <person name="Tong Y."/>
            <person name="Zhang D."/>
            <person name="Mao C.L."/>
            <person name="Liu Y.L."/>
            <person name="Hao S.J."/>
            <person name="Liu W.Q."/>
            <person name="Lv M.Q."/>
            <person name="Zhang H.B."/>
            <person name="Liu Y."/>
            <person name="Hu-Tang G.R."/>
            <person name="Wang J.P."/>
            <person name="Wang J.H."/>
            <person name="Sun Y.H."/>
            <person name="Ni S.B."/>
            <person name="Chen W.B."/>
            <person name="Zhang X.C."/>
            <person name="Jiao Y.N."/>
            <person name="Eichler E.E."/>
            <person name="Li G.H."/>
            <person name="Liu X."/>
            <person name="Gao L.Z."/>
        </authorList>
    </citation>
    <scope>NUCLEOTIDE SEQUENCE [LARGE SCALE GENOMIC DNA]</scope>
    <source>
        <strain evidence="3">cv. GT1</strain>
        <tissue evidence="2">Leaf</tissue>
    </source>
</reference>
<dbReference type="PANTHER" id="PTHR31973">
    <property type="entry name" value="POLYPROTEIN, PUTATIVE-RELATED"/>
    <property type="match status" value="1"/>
</dbReference>
<evidence type="ECO:0008006" key="4">
    <source>
        <dbReference type="Google" id="ProtNLM"/>
    </source>
</evidence>
<proteinExistence type="predicted"/>
<evidence type="ECO:0000313" key="2">
    <source>
        <dbReference type="EMBL" id="KAF2323857.1"/>
    </source>
</evidence>
<feature type="region of interest" description="Disordered" evidence="1">
    <location>
        <begin position="149"/>
        <end position="184"/>
    </location>
</feature>
<feature type="compositionally biased region" description="Polar residues" evidence="1">
    <location>
        <begin position="167"/>
        <end position="184"/>
    </location>
</feature>
<gene>
    <name evidence="2" type="ORF">GH714_001622</name>
</gene>